<accession>A0A9W6ZPX5</accession>
<protein>
    <submittedName>
        <fullName evidence="1">Uncharacterized protein</fullName>
    </submittedName>
</protein>
<dbReference type="EMBL" id="BLQM01000064">
    <property type="protein sequence ID" value="GMH58347.1"/>
    <property type="molecule type" value="Genomic_DNA"/>
</dbReference>
<name>A0A9W6ZPX5_9STRA</name>
<proteinExistence type="predicted"/>
<sequence>MRGRVGVLLVTVESEEVGGWQDLLKSGPNSVNPNDDSVSYAPTIADTVVSSDDTIDGESVAIILGEKDRQTSAIVRGYKLKMWVLALTLAAFTCMSIYNL</sequence>
<dbReference type="Proteomes" id="UP001162640">
    <property type="component" value="Unassembled WGS sequence"/>
</dbReference>
<evidence type="ECO:0000313" key="1">
    <source>
        <dbReference type="EMBL" id="GMH58347.1"/>
    </source>
</evidence>
<evidence type="ECO:0000313" key="2">
    <source>
        <dbReference type="Proteomes" id="UP001162640"/>
    </source>
</evidence>
<dbReference type="AlphaFoldDB" id="A0A9W6ZPX5"/>
<organism evidence="1 2">
    <name type="scientific">Triparma laevis f. inornata</name>
    <dbReference type="NCBI Taxonomy" id="1714386"/>
    <lineage>
        <taxon>Eukaryota</taxon>
        <taxon>Sar</taxon>
        <taxon>Stramenopiles</taxon>
        <taxon>Ochrophyta</taxon>
        <taxon>Bolidophyceae</taxon>
        <taxon>Parmales</taxon>
        <taxon>Triparmaceae</taxon>
        <taxon>Triparma</taxon>
    </lineage>
</organism>
<comment type="caution">
    <text evidence="1">The sequence shown here is derived from an EMBL/GenBank/DDBJ whole genome shotgun (WGS) entry which is preliminary data.</text>
</comment>
<reference evidence="2" key="1">
    <citation type="journal article" date="2023" name="Commun. Biol.">
        <title>Genome analysis of Parmales, the sister group of diatoms, reveals the evolutionary specialization of diatoms from phago-mixotrophs to photoautotrophs.</title>
        <authorList>
            <person name="Ban H."/>
            <person name="Sato S."/>
            <person name="Yoshikawa S."/>
            <person name="Yamada K."/>
            <person name="Nakamura Y."/>
            <person name="Ichinomiya M."/>
            <person name="Sato N."/>
            <person name="Blanc-Mathieu R."/>
            <person name="Endo H."/>
            <person name="Kuwata A."/>
            <person name="Ogata H."/>
        </authorList>
    </citation>
    <scope>NUCLEOTIDE SEQUENCE [LARGE SCALE GENOMIC DNA]</scope>
</reference>
<gene>
    <name evidence="1" type="ORF">TL16_g02589</name>
</gene>